<sequence>MKRKITASFIALLLMVAAMPFQAHATEFTDMNGHWAKKEIQYLYDRNIIGGYPDGTFKPNEPITRAQASAMLIKALKIPLVENPKIVFKDVSKKSSYYKIMATVNEKGILRGDQGLMRPGENTSRAQMAAILRRSFDIPFDSQPTFVDVVPAHWAYADINGIAKQRIAGGSEGKYMPSQSVTRAQFSAFLTRALDDSMKLGRYHSYVSQKGKTVEQNGFSYSIRNGLMKKDLKTDKSEEILSKLDFEGSDGIWISYMENWFDIIVYNDEVFIPYLRAIGQASELPMEYGVIRTKTERFTGPKDSMIMPSLSGETMRNVFIWNDRIYYTNEATKRDYYRTPNIPKDSKLTLNSVAMNGSDRKKERDFDARILFYEDPKEKSFIPNENQNNASVLFDHSTMFYFNKTGIYKYSLLEKKTSKLSNIQGKHMSVTDKQLIVTSQDGKKYVFKK</sequence>
<feature type="domain" description="SLH" evidence="2">
    <location>
        <begin position="23"/>
        <end position="86"/>
    </location>
</feature>
<name>A0ABM6JS27_SPOUR</name>
<evidence type="ECO:0000259" key="2">
    <source>
        <dbReference type="PROSITE" id="PS51272"/>
    </source>
</evidence>
<dbReference type="PANTHER" id="PTHR43308:SF5">
    <property type="entry name" value="S-LAYER PROTEIN _ PEPTIDOGLYCAN ENDO-BETA-N-ACETYLGLUCOSAMINIDASE"/>
    <property type="match status" value="1"/>
</dbReference>
<evidence type="ECO:0000313" key="4">
    <source>
        <dbReference type="Proteomes" id="UP000192486"/>
    </source>
</evidence>
<feature type="domain" description="SLH" evidence="2">
    <location>
        <begin position="142"/>
        <end position="204"/>
    </location>
</feature>
<protein>
    <recommendedName>
        <fullName evidence="2">SLH domain-containing protein</fullName>
    </recommendedName>
</protein>
<dbReference type="RefSeq" id="WP_029055016.1">
    <property type="nucleotide sequence ID" value="NZ_CP015108.1"/>
</dbReference>
<feature type="chain" id="PRO_5045746580" description="SLH domain-containing protein" evidence="1">
    <location>
        <begin position="26"/>
        <end position="449"/>
    </location>
</feature>
<accession>A0ABM6JS27</accession>
<dbReference type="Proteomes" id="UP000192486">
    <property type="component" value="Chromosome"/>
</dbReference>
<dbReference type="InterPro" id="IPR001119">
    <property type="entry name" value="SLH_dom"/>
</dbReference>
<dbReference type="PROSITE" id="PS51272">
    <property type="entry name" value="SLH"/>
    <property type="match status" value="2"/>
</dbReference>
<evidence type="ECO:0000256" key="1">
    <source>
        <dbReference type="SAM" id="SignalP"/>
    </source>
</evidence>
<proteinExistence type="predicted"/>
<evidence type="ECO:0000313" key="3">
    <source>
        <dbReference type="EMBL" id="ARF12967.1"/>
    </source>
</evidence>
<keyword evidence="1" id="KW-0732">Signal</keyword>
<gene>
    <name evidence="3" type="ORF">SporoS204_01520</name>
</gene>
<organism evidence="3 4">
    <name type="scientific">Sporosarcina ureae</name>
    <dbReference type="NCBI Taxonomy" id="1571"/>
    <lineage>
        <taxon>Bacteria</taxon>
        <taxon>Bacillati</taxon>
        <taxon>Bacillota</taxon>
        <taxon>Bacilli</taxon>
        <taxon>Bacillales</taxon>
        <taxon>Caryophanaceae</taxon>
        <taxon>Sporosarcina</taxon>
    </lineage>
</organism>
<dbReference type="EMBL" id="CP015108">
    <property type="protein sequence ID" value="ARF12967.1"/>
    <property type="molecule type" value="Genomic_DNA"/>
</dbReference>
<keyword evidence="4" id="KW-1185">Reference proteome</keyword>
<reference evidence="3 4" key="1">
    <citation type="submission" date="2016-04" db="EMBL/GenBank/DDBJ databases">
        <title>Comparative Genomics and Epigenetics of Sporosarcina ureae.</title>
        <authorList>
            <person name="Oliver A.S."/>
            <person name="Cooper K.K."/>
        </authorList>
    </citation>
    <scope>NUCLEOTIDE SEQUENCE [LARGE SCALE GENOMIC DNA]</scope>
    <source>
        <strain evidence="3 4">S204</strain>
    </source>
</reference>
<feature type="signal peptide" evidence="1">
    <location>
        <begin position="1"/>
        <end position="25"/>
    </location>
</feature>
<dbReference type="PANTHER" id="PTHR43308">
    <property type="entry name" value="OUTER MEMBRANE PROTEIN ALPHA-RELATED"/>
    <property type="match status" value="1"/>
</dbReference>
<dbReference type="Pfam" id="PF00395">
    <property type="entry name" value="SLH"/>
    <property type="match status" value="3"/>
</dbReference>
<dbReference type="InterPro" id="IPR051465">
    <property type="entry name" value="Cell_Envelope_Struct_Comp"/>
</dbReference>